<name>A0ABP7EKR7_9MICO</name>
<evidence type="ECO:0008006" key="3">
    <source>
        <dbReference type="Google" id="ProtNLM"/>
    </source>
</evidence>
<evidence type="ECO:0000313" key="2">
    <source>
        <dbReference type="Proteomes" id="UP001501468"/>
    </source>
</evidence>
<dbReference type="RefSeq" id="WP_344951225.1">
    <property type="nucleotide sequence ID" value="NZ_BAABDC010000011.1"/>
</dbReference>
<proteinExistence type="predicted"/>
<evidence type="ECO:0000313" key="1">
    <source>
        <dbReference type="EMBL" id="GAA3720276.1"/>
    </source>
</evidence>
<sequence>MRLRHLCDASWTYDLIHEVEPSAGRDGRIYGQGTGTLTGRLSGTASWSNFPRIREGWASPDARGVIHVEDGVVLFTLTGLSSLTDGRGVHVLTFQAEAPSHRWLDDVIAIGEGTIDVERARLAMRYYECEVELPLPDLDEAPQES</sequence>
<reference evidence="2" key="1">
    <citation type="journal article" date="2019" name="Int. J. Syst. Evol. Microbiol.">
        <title>The Global Catalogue of Microorganisms (GCM) 10K type strain sequencing project: providing services to taxonomists for standard genome sequencing and annotation.</title>
        <authorList>
            <consortium name="The Broad Institute Genomics Platform"/>
            <consortium name="The Broad Institute Genome Sequencing Center for Infectious Disease"/>
            <person name="Wu L."/>
            <person name="Ma J."/>
        </authorList>
    </citation>
    <scope>NUCLEOTIDE SEQUENCE [LARGE SCALE GENOMIC DNA]</scope>
    <source>
        <strain evidence="2">JCM 17125</strain>
    </source>
</reference>
<accession>A0ABP7EKR7</accession>
<keyword evidence="2" id="KW-1185">Reference proteome</keyword>
<comment type="caution">
    <text evidence="1">The sequence shown here is derived from an EMBL/GenBank/DDBJ whole genome shotgun (WGS) entry which is preliminary data.</text>
</comment>
<dbReference type="EMBL" id="BAABDC010000011">
    <property type="protein sequence ID" value="GAA3720276.1"/>
    <property type="molecule type" value="Genomic_DNA"/>
</dbReference>
<gene>
    <name evidence="1" type="ORF">GCM10022399_40780</name>
</gene>
<organism evidence="1 2">
    <name type="scientific">Terrabacter ginsenosidimutans</name>
    <dbReference type="NCBI Taxonomy" id="490575"/>
    <lineage>
        <taxon>Bacteria</taxon>
        <taxon>Bacillati</taxon>
        <taxon>Actinomycetota</taxon>
        <taxon>Actinomycetes</taxon>
        <taxon>Micrococcales</taxon>
        <taxon>Intrasporangiaceae</taxon>
        <taxon>Terrabacter</taxon>
    </lineage>
</organism>
<dbReference type="Gene3D" id="2.40.160.20">
    <property type="match status" value="1"/>
</dbReference>
<protein>
    <recommendedName>
        <fullName evidence="3">DUF3237 domain-containing protein</fullName>
    </recommendedName>
</protein>
<dbReference type="Proteomes" id="UP001501468">
    <property type="component" value="Unassembled WGS sequence"/>
</dbReference>